<keyword evidence="1" id="KW-0812">Transmembrane</keyword>
<evidence type="ECO:0000313" key="2">
    <source>
        <dbReference type="EMBL" id="GKT04713.1"/>
    </source>
</evidence>
<protein>
    <recommendedName>
        <fullName evidence="4">Hemolysin XhlA</fullName>
    </recommendedName>
</protein>
<dbReference type="RefSeq" id="WP_407881895.1">
    <property type="nucleotide sequence ID" value="NZ_BQXO01000001.1"/>
</dbReference>
<evidence type="ECO:0000313" key="3">
    <source>
        <dbReference type="Proteomes" id="UP001628078"/>
    </source>
</evidence>
<name>A0ABQ5JK56_9LACO</name>
<keyword evidence="1" id="KW-0472">Membrane</keyword>
<gene>
    <name evidence="2" type="ORF">JCM31185_00020</name>
</gene>
<evidence type="ECO:0000256" key="1">
    <source>
        <dbReference type="SAM" id="Phobius"/>
    </source>
</evidence>
<proteinExistence type="predicted"/>
<accession>A0ABQ5JK56</accession>
<comment type="caution">
    <text evidence="2">The sequence shown here is derived from an EMBL/GenBank/DDBJ whole genome shotgun (WGS) entry which is preliminary data.</text>
</comment>
<dbReference type="Proteomes" id="UP001628078">
    <property type="component" value="Unassembled WGS sequence"/>
</dbReference>
<reference evidence="2 3" key="1">
    <citation type="submission" date="2022-03" db="EMBL/GenBank/DDBJ databases">
        <title>Draft genome sequence of Furfurilactobacillus curtus JCM 31185.</title>
        <authorList>
            <person name="Suzuki S."/>
            <person name="Endo A."/>
            <person name="Kajikawa A."/>
        </authorList>
    </citation>
    <scope>NUCLEOTIDE SEQUENCE [LARGE SCALE GENOMIC DNA]</scope>
    <source>
        <strain evidence="2 3">JCM 31185</strain>
    </source>
</reference>
<keyword evidence="3" id="KW-1185">Reference proteome</keyword>
<sequence length="85" mass="9299">MAKIAKAEQGNVVSGDFGNSNGGGTMDNRYVTHEELDHAIDKVSDKIDLLSAHIDTKFEKQKNWFYGTGISIVVAVIAVLTYILK</sequence>
<organism evidence="2 3">
    <name type="scientific">Furfurilactobacillus curtus</name>
    <dbReference type="NCBI Taxonomy" id="1746200"/>
    <lineage>
        <taxon>Bacteria</taxon>
        <taxon>Bacillati</taxon>
        <taxon>Bacillota</taxon>
        <taxon>Bacilli</taxon>
        <taxon>Lactobacillales</taxon>
        <taxon>Lactobacillaceae</taxon>
        <taxon>Furfurilactobacillus</taxon>
    </lineage>
</organism>
<dbReference type="EMBL" id="BQXO01000001">
    <property type="protein sequence ID" value="GKT04713.1"/>
    <property type="molecule type" value="Genomic_DNA"/>
</dbReference>
<feature type="transmembrane region" description="Helical" evidence="1">
    <location>
        <begin position="64"/>
        <end position="84"/>
    </location>
</feature>
<keyword evidence="1" id="KW-1133">Transmembrane helix</keyword>
<evidence type="ECO:0008006" key="4">
    <source>
        <dbReference type="Google" id="ProtNLM"/>
    </source>
</evidence>